<comment type="caution">
    <text evidence="3">The sequence shown here is derived from an EMBL/GenBank/DDBJ whole genome shotgun (WGS) entry which is preliminary data.</text>
</comment>
<reference evidence="3 4" key="1">
    <citation type="submission" date="2023-02" db="EMBL/GenBank/DDBJ databases">
        <title>LHISI_Scaffold_Assembly.</title>
        <authorList>
            <person name="Stuart O.P."/>
            <person name="Cleave R."/>
            <person name="Magrath M.J.L."/>
            <person name="Mikheyev A.S."/>
        </authorList>
    </citation>
    <scope>NUCLEOTIDE SEQUENCE [LARGE SCALE GENOMIC DNA]</scope>
    <source>
        <strain evidence="3">Daus_M_001</strain>
        <tissue evidence="3">Leg muscle</tissue>
    </source>
</reference>
<sequence length="501" mass="55177">MAEVSGKCHIVKSKNEGATVAERLARSPPTKAIRVQSQAGSPDFRMWASCRAMPLVGEPSWGSPASPTLSFRRYSVLTSIALIGSEDLAVKSRPNFFTHSMNGDGVSPENLQVVAAVPARGVWLCWGHGLLFCVNTSTLTRSDALMFFFYVPGTASLDHMRFYGYHWIAFEMIFSTPIYLLGIWVNLRQKCNSHRPLGDQYTPEQGRTINPTDAQAPKAKTSSLATTDRVMPFYKSSGSARTSSKTRQYNKPYQRSASPVLLKVPPVKIVGFQTCIGTCGILLTEDGGKNLFDVDDPYIALQCSASRVTMTGTVYVFQGDRVVRVENEAYIRSWVTNARLHHRSSKLDPRSDLRPTQKTVAPFEFRAGLEIENHEISLVQHFYIGTKIKLDPVLELGSFELGSGKMLVQPGIRPAFDESNLQASYPAAFLQAILHGTRFRKSLCKVCHSCRYTGLYGTRHGIVCLALPDFITGLEIGPALFSVAGSIPALVPGQPHCSFKA</sequence>
<protein>
    <submittedName>
        <fullName evidence="3">Uncharacterized protein</fullName>
    </submittedName>
</protein>
<evidence type="ECO:0000313" key="3">
    <source>
        <dbReference type="EMBL" id="KAJ8877356.1"/>
    </source>
</evidence>
<keyword evidence="2" id="KW-0812">Transmembrane</keyword>
<gene>
    <name evidence="3" type="ORF">PR048_021810</name>
</gene>
<evidence type="ECO:0000256" key="1">
    <source>
        <dbReference type="SAM" id="MobiDB-lite"/>
    </source>
</evidence>
<evidence type="ECO:0000313" key="4">
    <source>
        <dbReference type="Proteomes" id="UP001159363"/>
    </source>
</evidence>
<keyword evidence="2" id="KW-0472">Membrane</keyword>
<dbReference type="Proteomes" id="UP001159363">
    <property type="component" value="Chromosome 7"/>
</dbReference>
<name>A0ABQ9GZH2_9NEOP</name>
<organism evidence="3 4">
    <name type="scientific">Dryococelus australis</name>
    <dbReference type="NCBI Taxonomy" id="614101"/>
    <lineage>
        <taxon>Eukaryota</taxon>
        <taxon>Metazoa</taxon>
        <taxon>Ecdysozoa</taxon>
        <taxon>Arthropoda</taxon>
        <taxon>Hexapoda</taxon>
        <taxon>Insecta</taxon>
        <taxon>Pterygota</taxon>
        <taxon>Neoptera</taxon>
        <taxon>Polyneoptera</taxon>
        <taxon>Phasmatodea</taxon>
        <taxon>Verophasmatodea</taxon>
        <taxon>Anareolatae</taxon>
        <taxon>Phasmatidae</taxon>
        <taxon>Eurycanthinae</taxon>
        <taxon>Dryococelus</taxon>
    </lineage>
</organism>
<keyword evidence="2" id="KW-1133">Transmembrane helix</keyword>
<evidence type="ECO:0000256" key="2">
    <source>
        <dbReference type="SAM" id="Phobius"/>
    </source>
</evidence>
<accession>A0ABQ9GZH2</accession>
<feature type="compositionally biased region" description="Polar residues" evidence="1">
    <location>
        <begin position="202"/>
        <end position="213"/>
    </location>
</feature>
<keyword evidence="4" id="KW-1185">Reference proteome</keyword>
<feature type="transmembrane region" description="Helical" evidence="2">
    <location>
        <begin position="167"/>
        <end position="187"/>
    </location>
</feature>
<feature type="region of interest" description="Disordered" evidence="1">
    <location>
        <begin position="197"/>
        <end position="221"/>
    </location>
</feature>
<dbReference type="EMBL" id="JARBHB010000008">
    <property type="protein sequence ID" value="KAJ8877356.1"/>
    <property type="molecule type" value="Genomic_DNA"/>
</dbReference>
<proteinExistence type="predicted"/>